<protein>
    <submittedName>
        <fullName evidence="1">Uncharacterized protein</fullName>
    </submittedName>
</protein>
<reference evidence="1 2" key="1">
    <citation type="submission" date="2023-01" db="EMBL/GenBank/DDBJ databases">
        <title>Analysis of 21 Apiospora genomes using comparative genomics revels a genus with tremendous synthesis potential of carbohydrate active enzymes and secondary metabolites.</title>
        <authorList>
            <person name="Sorensen T."/>
        </authorList>
    </citation>
    <scope>NUCLEOTIDE SEQUENCE [LARGE SCALE GENOMIC DNA]</scope>
    <source>
        <strain evidence="1 2">CBS 114990</strain>
    </source>
</reference>
<name>A0ABR1X434_9PEZI</name>
<proteinExistence type="predicted"/>
<dbReference type="GeneID" id="92042458"/>
<organism evidence="1 2">
    <name type="scientific">Apiospora hydei</name>
    <dbReference type="NCBI Taxonomy" id="1337664"/>
    <lineage>
        <taxon>Eukaryota</taxon>
        <taxon>Fungi</taxon>
        <taxon>Dikarya</taxon>
        <taxon>Ascomycota</taxon>
        <taxon>Pezizomycotina</taxon>
        <taxon>Sordariomycetes</taxon>
        <taxon>Xylariomycetidae</taxon>
        <taxon>Amphisphaeriales</taxon>
        <taxon>Apiosporaceae</taxon>
        <taxon>Apiospora</taxon>
    </lineage>
</organism>
<dbReference type="RefSeq" id="XP_066673016.1">
    <property type="nucleotide sequence ID" value="XM_066809398.1"/>
</dbReference>
<gene>
    <name evidence="1" type="ORF">PG997_005083</name>
</gene>
<accession>A0ABR1X434</accession>
<evidence type="ECO:0000313" key="2">
    <source>
        <dbReference type="Proteomes" id="UP001433268"/>
    </source>
</evidence>
<dbReference type="EMBL" id="JAQQWN010000004">
    <property type="protein sequence ID" value="KAK8090122.1"/>
    <property type="molecule type" value="Genomic_DNA"/>
</dbReference>
<sequence>MSGLLDPTTASFDIVSVILKQTMQKMNTTLSAVVDGVCIVAAGIATESGWFDEDGTGSAEACWRRCTCGKWIRRDNEWSGMLLACDIPEDAEVQPTATASVVNEVSNCQETLK</sequence>
<evidence type="ECO:0000313" key="1">
    <source>
        <dbReference type="EMBL" id="KAK8090122.1"/>
    </source>
</evidence>
<keyword evidence="2" id="KW-1185">Reference proteome</keyword>
<dbReference type="Proteomes" id="UP001433268">
    <property type="component" value="Unassembled WGS sequence"/>
</dbReference>
<comment type="caution">
    <text evidence="1">The sequence shown here is derived from an EMBL/GenBank/DDBJ whole genome shotgun (WGS) entry which is preliminary data.</text>
</comment>